<dbReference type="SUPFAM" id="SSF56235">
    <property type="entry name" value="N-terminal nucleophile aminohydrolases (Ntn hydrolases)"/>
    <property type="match status" value="1"/>
</dbReference>
<dbReference type="GO" id="GO:0005737">
    <property type="term" value="C:cytoplasm"/>
    <property type="evidence" value="ECO:0007669"/>
    <property type="project" value="UniProtKB-SubCell"/>
</dbReference>
<dbReference type="InterPro" id="IPR029055">
    <property type="entry name" value="Ntn_hydrolases_N"/>
</dbReference>
<dbReference type="CDD" id="cd03758">
    <property type="entry name" value="proteasome_beta_type_2"/>
    <property type="match status" value="1"/>
</dbReference>
<reference evidence="5" key="1">
    <citation type="submission" date="2021-01" db="EMBL/GenBank/DDBJ databases">
        <authorList>
            <person name="Corre E."/>
            <person name="Pelletier E."/>
            <person name="Niang G."/>
            <person name="Scheremetjew M."/>
            <person name="Finn R."/>
            <person name="Kale V."/>
            <person name="Holt S."/>
            <person name="Cochrane G."/>
            <person name="Meng A."/>
            <person name="Brown T."/>
            <person name="Cohen L."/>
        </authorList>
    </citation>
    <scope>NUCLEOTIDE SEQUENCE</scope>
    <source>
        <strain evidence="5">CCMP1510</strain>
    </source>
</reference>
<comment type="similarity">
    <text evidence="4">Belongs to the peptidase T1B family.</text>
</comment>
<dbReference type="Pfam" id="PF00227">
    <property type="entry name" value="Proteasome"/>
    <property type="match status" value="1"/>
</dbReference>
<dbReference type="GO" id="GO:0005634">
    <property type="term" value="C:nucleus"/>
    <property type="evidence" value="ECO:0007669"/>
    <property type="project" value="UniProtKB-SubCell"/>
</dbReference>
<keyword evidence="2 4" id="KW-0647">Proteasome</keyword>
<keyword evidence="3 4" id="KW-0539">Nucleus</keyword>
<dbReference type="GO" id="GO:0005839">
    <property type="term" value="C:proteasome core complex"/>
    <property type="evidence" value="ECO:0007669"/>
    <property type="project" value="InterPro"/>
</dbReference>
<dbReference type="PANTHER" id="PTHR32194">
    <property type="entry name" value="METALLOPROTEASE TLDD"/>
    <property type="match status" value="1"/>
</dbReference>
<dbReference type="FunFam" id="3.60.20.10:FF:000008">
    <property type="entry name" value="Proteasome subunit beta type-4"/>
    <property type="match status" value="1"/>
</dbReference>
<dbReference type="InterPro" id="IPR035206">
    <property type="entry name" value="Proteasome_beta2"/>
</dbReference>
<evidence type="ECO:0000256" key="2">
    <source>
        <dbReference type="ARBA" id="ARBA00022942"/>
    </source>
</evidence>
<comment type="subcellular location">
    <subcellularLocation>
        <location evidence="4">Cytoplasm</location>
    </subcellularLocation>
    <subcellularLocation>
        <location evidence="4">Nucleus</location>
    </subcellularLocation>
</comment>
<evidence type="ECO:0000256" key="3">
    <source>
        <dbReference type="ARBA" id="ARBA00023242"/>
    </source>
</evidence>
<proteinExistence type="inferred from homology"/>
<gene>
    <name evidence="5" type="ORF">ALAG00032_LOCUS14947</name>
</gene>
<comment type="subunit">
    <text evidence="4">Component of the proteasome complex.</text>
</comment>
<dbReference type="Gene3D" id="3.60.20.10">
    <property type="entry name" value="Glutamine Phosphoribosylpyrophosphate, subunit 1, domain 1"/>
    <property type="match status" value="1"/>
</dbReference>
<dbReference type="AlphaFoldDB" id="A0A7S3NPS0"/>
<protein>
    <recommendedName>
        <fullName evidence="4">Proteasome subunit beta</fullName>
    </recommendedName>
</protein>
<dbReference type="PANTHER" id="PTHR32194:SF2">
    <property type="entry name" value="PROTEASOME SUBUNIT BETA TYPE-1"/>
    <property type="match status" value="1"/>
</dbReference>
<evidence type="ECO:0000313" key="5">
    <source>
        <dbReference type="EMBL" id="CAE0374144.1"/>
    </source>
</evidence>
<dbReference type="InterPro" id="IPR001353">
    <property type="entry name" value="Proteasome_sua/b"/>
</dbReference>
<organism evidence="5">
    <name type="scientific">Aureoumbra lagunensis</name>
    <dbReference type="NCBI Taxonomy" id="44058"/>
    <lineage>
        <taxon>Eukaryota</taxon>
        <taxon>Sar</taxon>
        <taxon>Stramenopiles</taxon>
        <taxon>Ochrophyta</taxon>
        <taxon>Pelagophyceae</taxon>
        <taxon>Pelagomonadales</taxon>
        <taxon>Aureoumbra</taxon>
    </lineage>
</organism>
<dbReference type="EMBL" id="HBIJ01022807">
    <property type="protein sequence ID" value="CAE0374144.1"/>
    <property type="molecule type" value="Transcribed_RNA"/>
</dbReference>
<comment type="function">
    <text evidence="4">Component of the proteasome, a multicatalytic proteinase complex which is characterized by its ability to cleave peptides with Arg, Phe, Tyr, Leu, and Glu adjacent to the leaving group at neutral or slightly basic pH. The proteasome has an ATP-dependent proteolytic activity.</text>
</comment>
<dbReference type="PROSITE" id="PS51476">
    <property type="entry name" value="PROTEASOME_BETA_2"/>
    <property type="match status" value="1"/>
</dbReference>
<sequence>MECTFGLVGQNFTIVASDRSAARSIVVYKQDEDKVKVLDDHKLLGSAGVSADSVAFTEYIQKNVALYEIDHNIALSTQATANFIRVELARALRKGPYQTNLLLGGYDADLGASLYYIDYLASSNKVNFGCHGYASNFILSIFDKEWKQGLTESEALEIVRKCIAELQTRFLVSLPEFVIKIVDANGIRSLDQRK</sequence>
<dbReference type="PROSITE" id="PS00854">
    <property type="entry name" value="PROTEASOME_BETA_1"/>
    <property type="match status" value="1"/>
</dbReference>
<accession>A0A7S3NPS0</accession>
<dbReference type="InterPro" id="IPR023333">
    <property type="entry name" value="Proteasome_suB-type"/>
</dbReference>
<dbReference type="GO" id="GO:0010498">
    <property type="term" value="P:proteasomal protein catabolic process"/>
    <property type="evidence" value="ECO:0007669"/>
    <property type="project" value="InterPro"/>
</dbReference>
<evidence type="ECO:0000256" key="4">
    <source>
        <dbReference type="RuleBase" id="RU004203"/>
    </source>
</evidence>
<evidence type="ECO:0000256" key="1">
    <source>
        <dbReference type="ARBA" id="ARBA00022490"/>
    </source>
</evidence>
<dbReference type="InterPro" id="IPR016050">
    <property type="entry name" value="Proteasome_bsu_CS"/>
</dbReference>
<keyword evidence="1 4" id="KW-0963">Cytoplasm</keyword>
<name>A0A7S3NPS0_9STRA</name>